<dbReference type="EMBL" id="BAAADS010000007">
    <property type="protein sequence ID" value="GAA0596805.1"/>
    <property type="molecule type" value="Genomic_DNA"/>
</dbReference>
<evidence type="ECO:0000256" key="2">
    <source>
        <dbReference type="ARBA" id="ARBA00022723"/>
    </source>
</evidence>
<name>A0ABN1FSK1_9BACI</name>
<dbReference type="SUPFAM" id="SSF109854">
    <property type="entry name" value="DinB/YfiT-like putative metalloenzymes"/>
    <property type="match status" value="1"/>
</dbReference>
<dbReference type="InterPro" id="IPR034660">
    <property type="entry name" value="DinB/YfiT-like"/>
</dbReference>
<sequence length="71" mass="8637">MLKLFEYNWQVRDDWFTWCEALPEEELLKKRIGGIGSIMYTLFHIVDVEYRNRAFCTILDKRNGISETYRN</sequence>
<keyword evidence="4" id="KW-1185">Reference proteome</keyword>
<comment type="caution">
    <text evidence="3">The sequence shown here is derived from an EMBL/GenBank/DDBJ whole genome shotgun (WGS) entry which is preliminary data.</text>
</comment>
<dbReference type="Gene3D" id="1.20.120.450">
    <property type="entry name" value="dinb family like domain"/>
    <property type="match status" value="1"/>
</dbReference>
<dbReference type="InterPro" id="IPR007837">
    <property type="entry name" value="DinB"/>
</dbReference>
<dbReference type="Proteomes" id="UP001500866">
    <property type="component" value="Unassembled WGS sequence"/>
</dbReference>
<dbReference type="Pfam" id="PF05163">
    <property type="entry name" value="DinB"/>
    <property type="match status" value="1"/>
</dbReference>
<dbReference type="PANTHER" id="PTHR37302:SF3">
    <property type="entry name" value="DAMAGE-INDUCIBLE PROTEIN DINB"/>
    <property type="match status" value="1"/>
</dbReference>
<proteinExistence type="inferred from homology"/>
<reference evidence="3 4" key="1">
    <citation type="journal article" date="2019" name="Int. J. Syst. Evol. Microbiol.">
        <title>The Global Catalogue of Microorganisms (GCM) 10K type strain sequencing project: providing services to taxonomists for standard genome sequencing and annotation.</title>
        <authorList>
            <consortium name="The Broad Institute Genomics Platform"/>
            <consortium name="The Broad Institute Genome Sequencing Center for Infectious Disease"/>
            <person name="Wu L."/>
            <person name="Ma J."/>
        </authorList>
    </citation>
    <scope>NUCLEOTIDE SEQUENCE [LARGE SCALE GENOMIC DNA]</scope>
    <source>
        <strain evidence="3 4">JCM 15395</strain>
    </source>
</reference>
<evidence type="ECO:0000313" key="4">
    <source>
        <dbReference type="Proteomes" id="UP001500866"/>
    </source>
</evidence>
<organism evidence="3 4">
    <name type="scientific">Virgibacillus siamensis</name>
    <dbReference type="NCBI Taxonomy" id="480071"/>
    <lineage>
        <taxon>Bacteria</taxon>
        <taxon>Bacillati</taxon>
        <taxon>Bacillota</taxon>
        <taxon>Bacilli</taxon>
        <taxon>Bacillales</taxon>
        <taxon>Bacillaceae</taxon>
        <taxon>Virgibacillus</taxon>
    </lineage>
</organism>
<gene>
    <name evidence="3" type="ORF">GCM10009001_11160</name>
</gene>
<comment type="similarity">
    <text evidence="1">Belongs to the DinB family.</text>
</comment>
<evidence type="ECO:0000313" key="3">
    <source>
        <dbReference type="EMBL" id="GAA0596805.1"/>
    </source>
</evidence>
<evidence type="ECO:0008006" key="5">
    <source>
        <dbReference type="Google" id="ProtNLM"/>
    </source>
</evidence>
<accession>A0ABN1FSK1</accession>
<evidence type="ECO:0000256" key="1">
    <source>
        <dbReference type="ARBA" id="ARBA00008635"/>
    </source>
</evidence>
<dbReference type="PANTHER" id="PTHR37302">
    <property type="entry name" value="SLR1116 PROTEIN"/>
    <property type="match status" value="1"/>
</dbReference>
<protein>
    <recommendedName>
        <fullName evidence="5">DinB family protein</fullName>
    </recommendedName>
</protein>
<keyword evidence="2" id="KW-0479">Metal-binding</keyword>